<evidence type="ECO:0000256" key="5">
    <source>
        <dbReference type="ARBA" id="ARBA00022989"/>
    </source>
</evidence>
<sequence length="439" mass="46190">MTQPTNLEQVTQAKHRWLKMPSFTVQIFLGLAIGMCLGYLATIFGTAEEPLPWLVAILNWVGSSFVSLLFALVPPLIFVAMVVSINNLRGVANATSLALKTLLWFAITALLSVSVGIGLGLLFEPGLNTSVSASEVAAPSRVGGWTDFINGIIPNNFLGLEVRSKLVEGEVTSSLKFNALQILLIGIAVGIATLKAKDTAKPFLEFAEATLKVLQKILWGVIRLAPVGTAGLIGTAVATYGWSKITSLGWFVLAIYVGLFIVGGLIYPVLLRLNGVSALQFYKGAWPAIQLAFVSRSSLGTLPVTQHVATENLGVPASYGSFATSLGATTKMDGCAAIYPAVAAIFVAQFFGLELGVVDYLLIIFVAVVGSAATAGLTGATVMLTLTLSTLGLPLEGVGLLLAVDPILDMGRTALNVTGQMVVPVIVSAREKILDRTKL</sequence>
<dbReference type="InterPro" id="IPR036458">
    <property type="entry name" value="Na:dicarbo_symporter_sf"/>
</dbReference>
<keyword evidence="9" id="KW-1185">Reference proteome</keyword>
<evidence type="ECO:0000256" key="2">
    <source>
        <dbReference type="ARBA" id="ARBA00022448"/>
    </source>
</evidence>
<keyword evidence="2" id="KW-0813">Transport</keyword>
<evidence type="ECO:0000256" key="4">
    <source>
        <dbReference type="ARBA" id="ARBA00022692"/>
    </source>
</evidence>
<feature type="transmembrane region" description="Helical" evidence="7">
    <location>
        <begin position="179"/>
        <end position="196"/>
    </location>
</feature>
<protein>
    <submittedName>
        <fullName evidence="8">Transporter, dicarboxylate/amino acid:cation Na+/H+ symporter family protein</fullName>
    </submittedName>
</protein>
<gene>
    <name evidence="8" type="ORF">HMPREF0044_0947</name>
</gene>
<dbReference type="Pfam" id="PF00375">
    <property type="entry name" value="SDF"/>
    <property type="match status" value="1"/>
</dbReference>
<dbReference type="GO" id="GO:0005886">
    <property type="term" value="C:plasma membrane"/>
    <property type="evidence" value="ECO:0007669"/>
    <property type="project" value="UniProtKB-SubCell"/>
</dbReference>
<comment type="subcellular location">
    <subcellularLocation>
        <location evidence="1">Cell membrane</location>
        <topology evidence="1">Multi-pass membrane protein</topology>
    </subcellularLocation>
</comment>
<dbReference type="AlphaFoldDB" id="C0W069"/>
<dbReference type="EMBL" id="ACFG01000030">
    <property type="protein sequence ID" value="EEH63928.1"/>
    <property type="molecule type" value="Genomic_DNA"/>
</dbReference>
<feature type="transmembrane region" description="Helical" evidence="7">
    <location>
        <begin position="23"/>
        <end position="45"/>
    </location>
</feature>
<dbReference type="PANTHER" id="PTHR42865">
    <property type="entry name" value="PROTON/GLUTAMATE-ASPARTATE SYMPORTER"/>
    <property type="match status" value="1"/>
</dbReference>
<reference evidence="8 9" key="1">
    <citation type="submission" date="2009-01" db="EMBL/GenBank/DDBJ databases">
        <authorList>
            <person name="Qin X."/>
            <person name="Bachman B."/>
            <person name="Battles P."/>
            <person name="Bell A."/>
            <person name="Bess C."/>
            <person name="Bickham C."/>
            <person name="Chaboub L."/>
            <person name="Chen D."/>
            <person name="Coyle M."/>
            <person name="Deiros D.R."/>
            <person name="Dinh H."/>
            <person name="Forbes L."/>
            <person name="Fowler G."/>
            <person name="Francisco L."/>
            <person name="Fu Q."/>
            <person name="Gubbala S."/>
            <person name="Hale W."/>
            <person name="Han Y."/>
            <person name="Hemphill L."/>
            <person name="Highlander S.K."/>
            <person name="Hirani K."/>
            <person name="Hogues M."/>
            <person name="Jackson L."/>
            <person name="Jakkamsetti A."/>
            <person name="Javaid M."/>
            <person name="Jiang H."/>
            <person name="Korchina V."/>
            <person name="Kovar C."/>
            <person name="Lara F."/>
            <person name="Lee S."/>
            <person name="Mata R."/>
            <person name="Mathew T."/>
            <person name="Moen C."/>
            <person name="Morales K."/>
            <person name="Munidasa M."/>
            <person name="Nazareth L."/>
            <person name="Ngo R."/>
            <person name="Nguyen L."/>
            <person name="Okwuonu G."/>
            <person name="Ongeri F."/>
            <person name="Patil S."/>
            <person name="Petrosino J."/>
            <person name="Pham C."/>
            <person name="Pham P."/>
            <person name="Pu L.-L."/>
            <person name="Puazo M."/>
            <person name="Raj R."/>
            <person name="Reid J."/>
            <person name="Rouhana J."/>
            <person name="Saada N."/>
            <person name="Shang Y."/>
            <person name="Simmons D."/>
            <person name="Thornton R."/>
            <person name="Warren J."/>
            <person name="Weissenberger G."/>
            <person name="Zhang J."/>
            <person name="Zhang L."/>
            <person name="Zhou C."/>
            <person name="Zhu D."/>
            <person name="Muzny D."/>
            <person name="Worley K."/>
            <person name="Gibbs R."/>
        </authorList>
    </citation>
    <scope>NUCLEOTIDE SEQUENCE [LARGE SCALE GENOMIC DNA]</scope>
    <source>
        <strain evidence="8 9">DSM 15436</strain>
    </source>
</reference>
<evidence type="ECO:0000313" key="9">
    <source>
        <dbReference type="Proteomes" id="UP000010301"/>
    </source>
</evidence>
<feature type="transmembrane region" description="Helical" evidence="7">
    <location>
        <begin position="97"/>
        <end position="123"/>
    </location>
</feature>
<dbReference type="OrthoDB" id="9766690at2"/>
<keyword evidence="5 7" id="KW-1133">Transmembrane helix</keyword>
<organism evidence="8 9">
    <name type="scientific">Gleimia coleocanis DSM 15436</name>
    <dbReference type="NCBI Taxonomy" id="525245"/>
    <lineage>
        <taxon>Bacteria</taxon>
        <taxon>Bacillati</taxon>
        <taxon>Actinomycetota</taxon>
        <taxon>Actinomycetes</taxon>
        <taxon>Actinomycetales</taxon>
        <taxon>Actinomycetaceae</taxon>
        <taxon>Gleimia</taxon>
    </lineage>
</organism>
<dbReference type="GO" id="GO:0015293">
    <property type="term" value="F:symporter activity"/>
    <property type="evidence" value="ECO:0007669"/>
    <property type="project" value="UniProtKB-KW"/>
</dbReference>
<dbReference type="SUPFAM" id="SSF118215">
    <property type="entry name" value="Proton glutamate symport protein"/>
    <property type="match status" value="1"/>
</dbReference>
<name>C0W069_9ACTO</name>
<evidence type="ECO:0000256" key="3">
    <source>
        <dbReference type="ARBA" id="ARBA00022475"/>
    </source>
</evidence>
<evidence type="ECO:0000256" key="6">
    <source>
        <dbReference type="ARBA" id="ARBA00023136"/>
    </source>
</evidence>
<dbReference type="eggNOG" id="COG1301">
    <property type="taxonomic scope" value="Bacteria"/>
</dbReference>
<dbReference type="RefSeq" id="WP_006546719.1">
    <property type="nucleotide sequence ID" value="NZ_DS999543.1"/>
</dbReference>
<feature type="transmembrane region" description="Helical" evidence="7">
    <location>
        <begin position="65"/>
        <end position="85"/>
    </location>
</feature>
<dbReference type="HOGENOM" id="CLU_019375_7_1_11"/>
<evidence type="ECO:0000256" key="7">
    <source>
        <dbReference type="SAM" id="Phobius"/>
    </source>
</evidence>
<dbReference type="Gene3D" id="1.10.3860.10">
    <property type="entry name" value="Sodium:dicarboxylate symporter"/>
    <property type="match status" value="1"/>
</dbReference>
<dbReference type="InterPro" id="IPR001991">
    <property type="entry name" value="Na-dicarboxylate_symporter"/>
</dbReference>
<feature type="transmembrane region" description="Helical" evidence="7">
    <location>
        <begin position="361"/>
        <end position="386"/>
    </location>
</feature>
<comment type="caution">
    <text evidence="8">The sequence shown here is derived from an EMBL/GenBank/DDBJ whole genome shotgun (WGS) entry which is preliminary data.</text>
</comment>
<evidence type="ECO:0000256" key="1">
    <source>
        <dbReference type="ARBA" id="ARBA00004651"/>
    </source>
</evidence>
<feature type="transmembrane region" description="Helical" evidence="7">
    <location>
        <begin position="336"/>
        <end position="355"/>
    </location>
</feature>
<dbReference type="STRING" id="525245.HMPREF0044_0947"/>
<dbReference type="Proteomes" id="UP000010301">
    <property type="component" value="Unassembled WGS sequence"/>
</dbReference>
<feature type="transmembrane region" description="Helical" evidence="7">
    <location>
        <begin position="217"/>
        <end position="242"/>
    </location>
</feature>
<evidence type="ECO:0000313" key="8">
    <source>
        <dbReference type="EMBL" id="EEH63928.1"/>
    </source>
</evidence>
<proteinExistence type="predicted"/>
<keyword evidence="6 7" id="KW-0472">Membrane</keyword>
<accession>C0W069</accession>
<keyword evidence="4 7" id="KW-0812">Transmembrane</keyword>
<keyword evidence="3" id="KW-1003">Cell membrane</keyword>
<dbReference type="PANTHER" id="PTHR42865:SF7">
    <property type="entry name" value="PROTON_GLUTAMATE-ASPARTATE SYMPORTER"/>
    <property type="match status" value="1"/>
</dbReference>
<dbReference type="GO" id="GO:0006835">
    <property type="term" value="P:dicarboxylic acid transport"/>
    <property type="evidence" value="ECO:0007669"/>
    <property type="project" value="TreeGrafter"/>
</dbReference>
<dbReference type="PRINTS" id="PR00173">
    <property type="entry name" value="EDTRNSPORT"/>
</dbReference>
<feature type="transmembrane region" description="Helical" evidence="7">
    <location>
        <begin position="248"/>
        <end position="270"/>
    </location>
</feature>